<protein>
    <recommendedName>
        <fullName evidence="9">Heparin-sulfate lyase N-terminal domain-containing protein</fullName>
    </recommendedName>
</protein>
<evidence type="ECO:0000313" key="8">
    <source>
        <dbReference type="Proteomes" id="UP000460318"/>
    </source>
</evidence>
<dbReference type="RefSeq" id="WP_160497173.1">
    <property type="nucleotide sequence ID" value="NZ_WUBI01000001.1"/>
</dbReference>
<dbReference type="GO" id="GO:0042597">
    <property type="term" value="C:periplasmic space"/>
    <property type="evidence" value="ECO:0007669"/>
    <property type="project" value="UniProtKB-SubCell"/>
</dbReference>
<sequence length="661" mass="75746">MATGQVQIKRLMAMPLRAAVKKIAGKAIQEARFAYRQYRISRSPIMLQPELFHSFESHMVFSYESPIREHAADYLREEGLDGEIIRDADRICAHIFNLLGSGDKNLGPFLPWSEDFKTGYRWENKYYQRIAIVNLDDAADVKVPWELSRFQHFFTLGKAYALTGNEKYAREFQTQLEDWMLKNPVEMSVNWTCAMDVAIRAANWIAVVPFFLKSLCIPDFFWDRFHACLYLHGAFIRSNLERTGEHTGNHYAADLAGLIALGLYFGGNDVQVGRFGETPREWLHFGMAELEKELFVQVNEDGTNYEASTSYHRLVAEIFLITTVWCSNNGISFSERYMKRLESMHEFLLNIMKPDGRSPLVGDADDGRYLIVSRYGNWVRSDFRHLLAVAGEFFNRDDFRSAGRGSAEDALWIIGGIKPHTKSRMIGMKSAAFPDGGYYILRSAQAYCLIRCGENSFHGHGAHSHNDQLSFELHVKGKDILVDPGSYVYSADFRARNLFRSTAMHNTLQIGELEQNDIEERNLFLLREQTFAASDSFTEHRFSGSHQGYLEKVGFIHRRQLELEQTGLVIFDTLEQAVPNSDPVTSAFVTFLLAPDVRITGHMMNWLLESGDCKLSIDFDGAGEVQLQYAWISASYGTRVRTRLLRAYIRNRCLKTNIRWV</sequence>
<dbReference type="Proteomes" id="UP000460318">
    <property type="component" value="Unassembled WGS sequence"/>
</dbReference>
<reference evidence="7 8" key="1">
    <citation type="submission" date="2019-12" db="EMBL/GenBank/DDBJ databases">
        <title>Paenibacillus sp. nov., an endophytic bacterium isolated from the stem of Dendrobium.</title>
        <authorList>
            <person name="Zhao R."/>
        </authorList>
    </citation>
    <scope>NUCLEOTIDE SEQUENCE [LARGE SCALE GENOMIC DNA]</scope>
    <source>
        <strain evidence="7 8">HJL G12</strain>
    </source>
</reference>
<evidence type="ECO:0000256" key="1">
    <source>
        <dbReference type="ARBA" id="ARBA00004418"/>
    </source>
</evidence>
<keyword evidence="3" id="KW-0574">Periplasm</keyword>
<evidence type="ECO:0000256" key="4">
    <source>
        <dbReference type="ARBA" id="ARBA00023239"/>
    </source>
</evidence>
<evidence type="ECO:0000256" key="3">
    <source>
        <dbReference type="ARBA" id="ARBA00022764"/>
    </source>
</evidence>
<dbReference type="SUPFAM" id="SSF48230">
    <property type="entry name" value="Chondroitin AC/alginate lyase"/>
    <property type="match status" value="1"/>
</dbReference>
<proteinExistence type="predicted"/>
<dbReference type="InterPro" id="IPR031680">
    <property type="entry name" value="Hepar_II_III_N"/>
</dbReference>
<dbReference type="AlphaFoldDB" id="A0A7X3IKH9"/>
<comment type="caution">
    <text evidence="7">The sequence shown here is derived from an EMBL/GenBank/DDBJ whole genome shotgun (WGS) entry which is preliminary data.</text>
</comment>
<comment type="subcellular location">
    <subcellularLocation>
        <location evidence="1">Periplasm</location>
    </subcellularLocation>
</comment>
<dbReference type="EMBL" id="WUBI01000001">
    <property type="protein sequence ID" value="MWV43697.1"/>
    <property type="molecule type" value="Genomic_DNA"/>
</dbReference>
<gene>
    <name evidence="7" type="ORF">GRF59_08610</name>
</gene>
<dbReference type="Gene3D" id="1.50.10.100">
    <property type="entry name" value="Chondroitin AC/alginate lyase"/>
    <property type="match status" value="1"/>
</dbReference>
<feature type="domain" description="Heparin-sulfate lyase N-terminal" evidence="6">
    <location>
        <begin position="139"/>
        <end position="379"/>
    </location>
</feature>
<dbReference type="InterPro" id="IPR008929">
    <property type="entry name" value="Chondroitin_lyas"/>
</dbReference>
<organism evidence="7 8">
    <name type="scientific">Paenibacillus dendrobii</name>
    <dbReference type="NCBI Taxonomy" id="2691084"/>
    <lineage>
        <taxon>Bacteria</taxon>
        <taxon>Bacillati</taxon>
        <taxon>Bacillota</taxon>
        <taxon>Bacilli</taxon>
        <taxon>Bacillales</taxon>
        <taxon>Paenibacillaceae</taxon>
        <taxon>Paenibacillus</taxon>
    </lineage>
</organism>
<evidence type="ECO:0008006" key="9">
    <source>
        <dbReference type="Google" id="ProtNLM"/>
    </source>
</evidence>
<dbReference type="InterPro" id="IPR012480">
    <property type="entry name" value="Hepar_II_III_C"/>
</dbReference>
<dbReference type="GO" id="GO:0016829">
    <property type="term" value="F:lyase activity"/>
    <property type="evidence" value="ECO:0007669"/>
    <property type="project" value="UniProtKB-KW"/>
</dbReference>
<keyword evidence="4" id="KW-0456">Lyase</keyword>
<feature type="domain" description="Heparinase II/III-like C-terminal" evidence="5">
    <location>
        <begin position="429"/>
        <end position="660"/>
    </location>
</feature>
<evidence type="ECO:0000259" key="6">
    <source>
        <dbReference type="Pfam" id="PF16889"/>
    </source>
</evidence>
<evidence type="ECO:0000256" key="2">
    <source>
        <dbReference type="ARBA" id="ARBA00022729"/>
    </source>
</evidence>
<name>A0A7X3IKH9_9BACL</name>
<dbReference type="PANTHER" id="PTHR39210:SF1">
    <property type="entry name" value="HEPARIN-SULFATE LYASE"/>
    <property type="match status" value="1"/>
</dbReference>
<keyword evidence="8" id="KW-1185">Reference proteome</keyword>
<dbReference type="Pfam" id="PF07940">
    <property type="entry name" value="Hepar_II_III_C"/>
    <property type="match status" value="1"/>
</dbReference>
<evidence type="ECO:0000259" key="5">
    <source>
        <dbReference type="Pfam" id="PF07940"/>
    </source>
</evidence>
<dbReference type="PANTHER" id="PTHR39210">
    <property type="entry name" value="HEPARIN-SULFATE LYASE"/>
    <property type="match status" value="1"/>
</dbReference>
<dbReference type="Gene3D" id="2.70.98.70">
    <property type="match status" value="1"/>
</dbReference>
<evidence type="ECO:0000313" key="7">
    <source>
        <dbReference type="EMBL" id="MWV43697.1"/>
    </source>
</evidence>
<dbReference type="Pfam" id="PF16889">
    <property type="entry name" value="Hepar_II_III_N"/>
    <property type="match status" value="1"/>
</dbReference>
<keyword evidence="2" id="KW-0732">Signal</keyword>
<accession>A0A7X3IKH9</accession>